<dbReference type="EMBL" id="CP013480">
    <property type="protein sequence ID" value="ALS59740.1"/>
    <property type="molecule type" value="Genomic_DNA"/>
</dbReference>
<feature type="domain" description="HTH araC/xylS-type" evidence="1">
    <location>
        <begin position="221"/>
        <end position="298"/>
    </location>
</feature>
<dbReference type="RefSeq" id="WP_058376660.1">
    <property type="nucleotide sequence ID" value="NZ_CP013480.3"/>
</dbReference>
<dbReference type="PROSITE" id="PS01124">
    <property type="entry name" value="HTH_ARAC_FAMILY_2"/>
    <property type="match status" value="1"/>
</dbReference>
<organism evidence="2 3">
    <name type="scientific">Pandoraea norimbergensis</name>
    <dbReference type="NCBI Taxonomy" id="93219"/>
    <lineage>
        <taxon>Bacteria</taxon>
        <taxon>Pseudomonadati</taxon>
        <taxon>Pseudomonadota</taxon>
        <taxon>Betaproteobacteria</taxon>
        <taxon>Burkholderiales</taxon>
        <taxon>Burkholderiaceae</taxon>
        <taxon>Pandoraea</taxon>
    </lineage>
</organism>
<dbReference type="Pfam" id="PF12833">
    <property type="entry name" value="HTH_18"/>
    <property type="match status" value="1"/>
</dbReference>
<proteinExistence type="predicted"/>
<accession>A0ABM5WHJ1</accession>
<dbReference type="InterPro" id="IPR018060">
    <property type="entry name" value="HTH_AraC"/>
</dbReference>
<gene>
    <name evidence="2" type="ORF">AT302_08220</name>
</gene>
<reference evidence="3" key="1">
    <citation type="submission" date="2015-12" db="EMBL/GenBank/DDBJ databases">
        <title>Complete genome sequence of Pandoraea norimbergensis DSM 11628.</title>
        <authorList>
            <person name="Ee R."/>
            <person name="Lim Y.-L."/>
            <person name="Yong D."/>
            <person name="Yin W.-F."/>
            <person name="Chan K.-G."/>
        </authorList>
    </citation>
    <scope>NUCLEOTIDE SEQUENCE [LARGE SCALE GENOMIC DNA]</scope>
    <source>
        <strain evidence="3">DSM 11628</strain>
    </source>
</reference>
<evidence type="ECO:0000259" key="1">
    <source>
        <dbReference type="PROSITE" id="PS01124"/>
    </source>
</evidence>
<protein>
    <submittedName>
        <fullName evidence="2">AraC family transcriptional regulator</fullName>
    </submittedName>
</protein>
<sequence>MTSRLPSNLSPCPDRYARAPLVACGGPVPHTRLYPPSAALYGAVMAVVCRDIRHVALTDAQRLSHFPASPVVCLTVYQGFDVGLVHDTPAGPRWTPHGTRVTLSGSQSMPTTTWATTGGRGVMVCFPANVAKVLFDVNLSVIQDRFVCAWEALADDWHPFLDAFADAPDDAATMAVLDHYLGPRWQALQPERSALTSLRLAGQRWVEGLAFQALQWRQTHSPRQVERRIKMHTGRSLREWQALVKTEGVFFAARDRLAAGEAFDWAEMAQDEGFADQAHMSRMAKRITGFAPTEFTQRYREDESFWLYRLWV</sequence>
<keyword evidence="3" id="KW-1185">Reference proteome</keyword>
<evidence type="ECO:0000313" key="2">
    <source>
        <dbReference type="EMBL" id="ALS59740.1"/>
    </source>
</evidence>
<name>A0ABM5WHJ1_9BURK</name>
<evidence type="ECO:0000313" key="3">
    <source>
        <dbReference type="Proteomes" id="UP000060277"/>
    </source>
</evidence>
<dbReference type="Proteomes" id="UP000060277">
    <property type="component" value="Chromosome"/>
</dbReference>
<dbReference type="Gene3D" id="1.10.10.60">
    <property type="entry name" value="Homeodomain-like"/>
    <property type="match status" value="1"/>
</dbReference>